<keyword evidence="1" id="KW-0812">Transmembrane</keyword>
<evidence type="ECO:0008006" key="4">
    <source>
        <dbReference type="Google" id="ProtNLM"/>
    </source>
</evidence>
<keyword evidence="1" id="KW-1133">Transmembrane helix</keyword>
<gene>
    <name evidence="2" type="ORF">ACFPFW_17155</name>
</gene>
<organism evidence="2 3">
    <name type="scientific">Flaviflagellibacter deserti</name>
    <dbReference type="NCBI Taxonomy" id="2267266"/>
    <lineage>
        <taxon>Bacteria</taxon>
        <taxon>Pseudomonadati</taxon>
        <taxon>Pseudomonadota</taxon>
        <taxon>Alphaproteobacteria</taxon>
        <taxon>Hyphomicrobiales</taxon>
        <taxon>Flaviflagellibacter</taxon>
    </lineage>
</organism>
<sequence>MSRIVITGIWVCAVTLLSGYLTAYWLIGGGKEMMETSEWEGLQYEKTQPINVPMIREGKLNGYTVVQLVYTADSARLKEAIVPPGLLVTDETFRALYGDDNIDLDHIERYDLKELTKSVREKVNVRLNADIVQDVLVEQINYFSREALRQ</sequence>
<comment type="caution">
    <text evidence="2">The sequence shown here is derived from an EMBL/GenBank/DDBJ whole genome shotgun (WGS) entry which is preliminary data.</text>
</comment>
<evidence type="ECO:0000313" key="3">
    <source>
        <dbReference type="Proteomes" id="UP001595796"/>
    </source>
</evidence>
<dbReference type="Proteomes" id="UP001595796">
    <property type="component" value="Unassembled WGS sequence"/>
</dbReference>
<evidence type="ECO:0000256" key="1">
    <source>
        <dbReference type="SAM" id="Phobius"/>
    </source>
</evidence>
<feature type="transmembrane region" description="Helical" evidence="1">
    <location>
        <begin position="6"/>
        <end position="27"/>
    </location>
</feature>
<accession>A0ABV9Z895</accession>
<keyword evidence="3" id="KW-1185">Reference proteome</keyword>
<protein>
    <recommendedName>
        <fullName evidence="4">Flagellar basal body-associated FliL family protein</fullName>
    </recommendedName>
</protein>
<dbReference type="RefSeq" id="WP_114956241.1">
    <property type="nucleotide sequence ID" value="NZ_JBHSJF010000008.1"/>
</dbReference>
<dbReference type="EMBL" id="JBHSJF010000008">
    <property type="protein sequence ID" value="MFC5069745.1"/>
    <property type="molecule type" value="Genomic_DNA"/>
</dbReference>
<reference evidence="3" key="1">
    <citation type="journal article" date="2019" name="Int. J. Syst. Evol. Microbiol.">
        <title>The Global Catalogue of Microorganisms (GCM) 10K type strain sequencing project: providing services to taxonomists for standard genome sequencing and annotation.</title>
        <authorList>
            <consortium name="The Broad Institute Genomics Platform"/>
            <consortium name="The Broad Institute Genome Sequencing Center for Infectious Disease"/>
            <person name="Wu L."/>
            <person name="Ma J."/>
        </authorList>
    </citation>
    <scope>NUCLEOTIDE SEQUENCE [LARGE SCALE GENOMIC DNA]</scope>
    <source>
        <strain evidence="3">CGMCC 1.16444</strain>
    </source>
</reference>
<keyword evidence="1" id="KW-0472">Membrane</keyword>
<proteinExistence type="predicted"/>
<name>A0ABV9Z895_9HYPH</name>
<evidence type="ECO:0000313" key="2">
    <source>
        <dbReference type="EMBL" id="MFC5069745.1"/>
    </source>
</evidence>